<keyword evidence="6 11" id="KW-0436">Ligase</keyword>
<feature type="active site" description="Acyl-ester intermediate" evidence="11">
    <location>
        <position position="183"/>
    </location>
</feature>
<comment type="function">
    <text evidence="1">Hydrolyzes indole-3-acetamide (IAM) into indole-3-acetic acid (IAA).</text>
</comment>
<evidence type="ECO:0000313" key="13">
    <source>
        <dbReference type="EMBL" id="MFC3705780.1"/>
    </source>
</evidence>
<name>A0ABV7X2H5_9HYPH</name>
<dbReference type="SUPFAM" id="SSF75304">
    <property type="entry name" value="Amidase signature (AS) enzymes"/>
    <property type="match status" value="1"/>
</dbReference>
<comment type="catalytic activity">
    <reaction evidence="10 11">
        <text>L-glutamyl-tRNA(Gln) + L-glutamine + ATP + H2O = L-glutaminyl-tRNA(Gln) + L-glutamate + ADP + phosphate + H(+)</text>
        <dbReference type="Rhea" id="RHEA:17521"/>
        <dbReference type="Rhea" id="RHEA-COMP:9681"/>
        <dbReference type="Rhea" id="RHEA-COMP:9684"/>
        <dbReference type="ChEBI" id="CHEBI:15377"/>
        <dbReference type="ChEBI" id="CHEBI:15378"/>
        <dbReference type="ChEBI" id="CHEBI:29985"/>
        <dbReference type="ChEBI" id="CHEBI:30616"/>
        <dbReference type="ChEBI" id="CHEBI:43474"/>
        <dbReference type="ChEBI" id="CHEBI:58359"/>
        <dbReference type="ChEBI" id="CHEBI:78520"/>
        <dbReference type="ChEBI" id="CHEBI:78521"/>
        <dbReference type="ChEBI" id="CHEBI:456216"/>
        <dbReference type="EC" id="6.3.5.7"/>
    </reaction>
</comment>
<reference evidence="14" key="1">
    <citation type="journal article" date="2019" name="Int. J. Syst. Evol. Microbiol.">
        <title>The Global Catalogue of Microorganisms (GCM) 10K type strain sequencing project: providing services to taxonomists for standard genome sequencing and annotation.</title>
        <authorList>
            <consortium name="The Broad Institute Genomics Platform"/>
            <consortium name="The Broad Institute Genome Sequencing Center for Infectious Disease"/>
            <person name="Wu L."/>
            <person name="Ma J."/>
        </authorList>
    </citation>
    <scope>NUCLEOTIDE SEQUENCE [LARGE SCALE GENOMIC DNA]</scope>
    <source>
        <strain evidence="14">KCTC 42281</strain>
    </source>
</reference>
<dbReference type="InterPro" id="IPR036928">
    <property type="entry name" value="AS_sf"/>
</dbReference>
<evidence type="ECO:0000256" key="8">
    <source>
        <dbReference type="ARBA" id="ARBA00022840"/>
    </source>
</evidence>
<dbReference type="HAMAP" id="MF_00120">
    <property type="entry name" value="GatA"/>
    <property type="match status" value="1"/>
</dbReference>
<keyword evidence="8 11" id="KW-0067">ATP-binding</keyword>
<dbReference type="EMBL" id="JBHRYD010000013">
    <property type="protein sequence ID" value="MFC3705780.1"/>
    <property type="molecule type" value="Genomic_DNA"/>
</dbReference>
<comment type="similarity">
    <text evidence="2 11">Belongs to the amidase family. GatA subfamily.</text>
</comment>
<evidence type="ECO:0000256" key="4">
    <source>
        <dbReference type="ARBA" id="ARBA00012739"/>
    </source>
</evidence>
<dbReference type="InterPro" id="IPR004412">
    <property type="entry name" value="GatA"/>
</dbReference>
<dbReference type="NCBIfam" id="TIGR00132">
    <property type="entry name" value="gatA"/>
    <property type="match status" value="1"/>
</dbReference>
<evidence type="ECO:0000256" key="5">
    <source>
        <dbReference type="ARBA" id="ARBA00014428"/>
    </source>
</evidence>
<dbReference type="RefSeq" id="WP_380097710.1">
    <property type="nucleotide sequence ID" value="NZ_JBHRYD010000013.1"/>
</dbReference>
<proteinExistence type="inferred from homology"/>
<evidence type="ECO:0000256" key="2">
    <source>
        <dbReference type="ARBA" id="ARBA00008069"/>
    </source>
</evidence>
<feature type="domain" description="Amidase" evidence="12">
    <location>
        <begin position="25"/>
        <end position="473"/>
    </location>
</feature>
<dbReference type="Pfam" id="PF01425">
    <property type="entry name" value="Amidase"/>
    <property type="match status" value="1"/>
</dbReference>
<protein>
    <recommendedName>
        <fullName evidence="5 11">Glutamyl-tRNA(Gln) amidotransferase subunit A</fullName>
        <shortName evidence="11">Glu-ADT subunit A</shortName>
        <ecNumber evidence="4 11">6.3.5.7</ecNumber>
    </recommendedName>
</protein>
<dbReference type="PROSITE" id="PS00571">
    <property type="entry name" value="AMIDASES"/>
    <property type="match status" value="1"/>
</dbReference>
<gene>
    <name evidence="11 13" type="primary">gatA</name>
    <name evidence="13" type="ORF">ACFOOL_13555</name>
</gene>
<evidence type="ECO:0000256" key="7">
    <source>
        <dbReference type="ARBA" id="ARBA00022741"/>
    </source>
</evidence>
<evidence type="ECO:0000259" key="12">
    <source>
        <dbReference type="Pfam" id="PF01425"/>
    </source>
</evidence>
<dbReference type="InterPro" id="IPR020556">
    <property type="entry name" value="Amidase_CS"/>
</dbReference>
<evidence type="ECO:0000313" key="14">
    <source>
        <dbReference type="Proteomes" id="UP001595613"/>
    </source>
</evidence>
<evidence type="ECO:0000256" key="11">
    <source>
        <dbReference type="HAMAP-Rule" id="MF_00120"/>
    </source>
</evidence>
<dbReference type="EC" id="6.3.5.7" evidence="4 11"/>
<keyword evidence="14" id="KW-1185">Reference proteome</keyword>
<sequence>MTDLTKLSLADARKGLKDKSFSALELTDAYIGAIEQANPRLNAYVATTPDRARVMAKASDGKLAQGQGGPLEGIPLGIKDLFATKGVHTQAASHILEGFRPEYESTVTANLWRDGAVMLGKLNMDEFAMGSSNESSYYGPVVNPFRAEGSDADLVPGGSSGGSAAAVSAWLCAAATATDTGGSIRQPAAFTGTVGMKPTYGRCSRWGVVAYASSLDQAGPIARTVEDAAIMLTSMAGFDSRDSTSVDLAVPDFAAAVERGVKGLTIGVPREYRMEGMPAEIEKLWADGLEWLKAEGAVVRDISLPHTKYALPAYYVVSPAEASSNLARFDGVKYGLRVTGKDITDMYELTRAAGFGREVKRRIMIGTYVLSAGYYDAYYVKAQKVRTLIKKDFEDVFNEGVDAILTPATPSAAFEIGDEALASDPVAMYLNDIFTVTVNMAGLPGIAVPAGKDGRGLPLALQLIGKPFDEETLFAAARIIEKSADGDFSPKPWW</sequence>
<dbReference type="InterPro" id="IPR023631">
    <property type="entry name" value="Amidase_dom"/>
</dbReference>
<feature type="active site" description="Charge relay system" evidence="11">
    <location>
        <position position="79"/>
    </location>
</feature>
<comment type="subunit">
    <text evidence="3 11">Heterotrimer of A, B and C subunits.</text>
</comment>
<organism evidence="13 14">
    <name type="scientific">Devosia honganensis</name>
    <dbReference type="NCBI Taxonomy" id="1610527"/>
    <lineage>
        <taxon>Bacteria</taxon>
        <taxon>Pseudomonadati</taxon>
        <taxon>Pseudomonadota</taxon>
        <taxon>Alphaproteobacteria</taxon>
        <taxon>Hyphomicrobiales</taxon>
        <taxon>Devosiaceae</taxon>
        <taxon>Devosia</taxon>
    </lineage>
</organism>
<dbReference type="Proteomes" id="UP001595613">
    <property type="component" value="Unassembled WGS sequence"/>
</dbReference>
<dbReference type="InterPro" id="IPR000120">
    <property type="entry name" value="Amidase"/>
</dbReference>
<evidence type="ECO:0000256" key="3">
    <source>
        <dbReference type="ARBA" id="ARBA00011123"/>
    </source>
</evidence>
<keyword evidence="7 11" id="KW-0547">Nucleotide-binding</keyword>
<evidence type="ECO:0000256" key="10">
    <source>
        <dbReference type="ARBA" id="ARBA00047407"/>
    </source>
</evidence>
<evidence type="ECO:0000256" key="9">
    <source>
        <dbReference type="ARBA" id="ARBA00022917"/>
    </source>
</evidence>
<evidence type="ECO:0000256" key="1">
    <source>
        <dbReference type="ARBA" id="ARBA00003871"/>
    </source>
</evidence>
<comment type="function">
    <text evidence="11">Allows the formation of correctly charged Gln-tRNA(Gln) through the transamidation of misacylated Glu-tRNA(Gln) in organisms which lack glutaminyl-tRNA synthetase. The reaction takes place in the presence of glutamine and ATP through an activated gamma-phospho-Glu-tRNA(Gln).</text>
</comment>
<evidence type="ECO:0000256" key="6">
    <source>
        <dbReference type="ARBA" id="ARBA00022598"/>
    </source>
</evidence>
<comment type="caution">
    <text evidence="13">The sequence shown here is derived from an EMBL/GenBank/DDBJ whole genome shotgun (WGS) entry which is preliminary data.</text>
</comment>
<feature type="active site" description="Charge relay system" evidence="11">
    <location>
        <position position="159"/>
    </location>
</feature>
<dbReference type="Gene3D" id="3.90.1300.10">
    <property type="entry name" value="Amidase signature (AS) domain"/>
    <property type="match status" value="1"/>
</dbReference>
<accession>A0ABV7X2H5</accession>
<dbReference type="PANTHER" id="PTHR11895:SF151">
    <property type="entry name" value="GLUTAMYL-TRNA(GLN) AMIDOTRANSFERASE SUBUNIT A"/>
    <property type="match status" value="1"/>
</dbReference>
<keyword evidence="9 11" id="KW-0648">Protein biosynthesis</keyword>
<dbReference type="PANTHER" id="PTHR11895">
    <property type="entry name" value="TRANSAMIDASE"/>
    <property type="match status" value="1"/>
</dbReference>